<dbReference type="InterPro" id="IPR006143">
    <property type="entry name" value="RND_pump_MFP"/>
</dbReference>
<dbReference type="NCBIfam" id="TIGR01730">
    <property type="entry name" value="RND_mfp"/>
    <property type="match status" value="1"/>
</dbReference>
<dbReference type="Gene3D" id="1.10.287.470">
    <property type="entry name" value="Helix hairpin bin"/>
    <property type="match status" value="1"/>
</dbReference>
<dbReference type="GO" id="GO:1990281">
    <property type="term" value="C:efflux pump complex"/>
    <property type="evidence" value="ECO:0007669"/>
    <property type="project" value="TreeGrafter"/>
</dbReference>
<dbReference type="PANTHER" id="PTHR30469">
    <property type="entry name" value="MULTIDRUG RESISTANCE PROTEIN MDTA"/>
    <property type="match status" value="1"/>
</dbReference>
<dbReference type="GO" id="GO:0015562">
    <property type="term" value="F:efflux transmembrane transporter activity"/>
    <property type="evidence" value="ECO:0007669"/>
    <property type="project" value="TreeGrafter"/>
</dbReference>
<evidence type="ECO:0000256" key="2">
    <source>
        <dbReference type="SAM" id="Coils"/>
    </source>
</evidence>
<feature type="coiled-coil region" evidence="2">
    <location>
        <begin position="88"/>
        <end position="115"/>
    </location>
</feature>
<keyword evidence="2" id="KW-0175">Coiled coil</keyword>
<dbReference type="Gene3D" id="2.40.420.20">
    <property type="match status" value="1"/>
</dbReference>
<comment type="caution">
    <text evidence="4">The sequence shown here is derived from an EMBL/GenBank/DDBJ whole genome shotgun (WGS) entry which is preliminary data.</text>
</comment>
<reference evidence="4" key="2">
    <citation type="submission" date="2020-09" db="EMBL/GenBank/DDBJ databases">
        <authorList>
            <person name="Sun Q."/>
            <person name="Kim S."/>
        </authorList>
    </citation>
    <scope>NUCLEOTIDE SEQUENCE</scope>
    <source>
        <strain evidence="4">KCTC 23430</strain>
    </source>
</reference>
<dbReference type="PANTHER" id="PTHR30469:SF12">
    <property type="entry name" value="MULTIDRUG RESISTANCE PROTEIN MDTA"/>
    <property type="match status" value="1"/>
</dbReference>
<evidence type="ECO:0000313" key="5">
    <source>
        <dbReference type="Proteomes" id="UP000644693"/>
    </source>
</evidence>
<evidence type="ECO:0000313" key="4">
    <source>
        <dbReference type="EMBL" id="GHD32576.1"/>
    </source>
</evidence>
<reference evidence="4" key="1">
    <citation type="journal article" date="2014" name="Int. J. Syst. Evol. Microbiol.">
        <title>Complete genome sequence of Corynebacterium casei LMG S-19264T (=DSM 44701T), isolated from a smear-ripened cheese.</title>
        <authorList>
            <consortium name="US DOE Joint Genome Institute (JGI-PGF)"/>
            <person name="Walter F."/>
            <person name="Albersmeier A."/>
            <person name="Kalinowski J."/>
            <person name="Ruckert C."/>
        </authorList>
    </citation>
    <scope>NUCLEOTIDE SEQUENCE</scope>
    <source>
        <strain evidence="4">KCTC 23430</strain>
    </source>
</reference>
<comment type="similarity">
    <text evidence="1">Belongs to the membrane fusion protein (MFP) (TC 8.A.1) family.</text>
</comment>
<evidence type="ECO:0000256" key="1">
    <source>
        <dbReference type="ARBA" id="ARBA00009477"/>
    </source>
</evidence>
<evidence type="ECO:0000256" key="3">
    <source>
        <dbReference type="SAM" id="MobiDB-lite"/>
    </source>
</evidence>
<gene>
    <name evidence="4" type="ORF">GCM10007053_17050</name>
</gene>
<name>A0A919CJZ6_9GAMM</name>
<protein>
    <submittedName>
        <fullName evidence="4">RND superfamily efflux pump MFP component</fullName>
    </submittedName>
</protein>
<dbReference type="AlphaFoldDB" id="A0A919CJZ6"/>
<dbReference type="EMBL" id="BMYM01000001">
    <property type="protein sequence ID" value="GHD32576.1"/>
    <property type="molecule type" value="Genomic_DNA"/>
</dbReference>
<keyword evidence="5" id="KW-1185">Reference proteome</keyword>
<organism evidence="4 5">
    <name type="scientific">Parahalioglobus pacificus</name>
    <dbReference type="NCBI Taxonomy" id="930806"/>
    <lineage>
        <taxon>Bacteria</taxon>
        <taxon>Pseudomonadati</taxon>
        <taxon>Pseudomonadota</taxon>
        <taxon>Gammaproteobacteria</taxon>
        <taxon>Cellvibrionales</taxon>
        <taxon>Halieaceae</taxon>
        <taxon>Parahalioglobus</taxon>
    </lineage>
</organism>
<sequence>MLFLSRPETEIAEPVYKPVTVDAAEVVMEKVRIPVSAQGTVAPMQQTSLQSEVRGRVVEVSDNFNVGGFVAEGETLLRVDPRDYQTDLLRAQAALESAESALAQERGRAEVARREWEQLPKGSQRSDEARDLYLRKPQLEQAEAQLLFARADLETAQDNLDRTIIRAPYDAIIQAKNSELGQFLNVGASIAEVVGVSMAEVRLPIPQSRLPYLNLPGVTGKETNSQAAIDLYTDNGEQRQHWPARLHRTEGSYDQRSRSLFTVARVQDPYGLKNTDQTPLRFGSFVSARILGKSFDNIVVLPRYLLRAGNELWVIGPGNILQSRAVSILKTGGDLIYITDGLSDGEIVSLTSLDSSFRGAEVDIQSSTPSNQLHGDGTPAGDDPAVPAEEATVTITPPEGNAG</sequence>
<proteinExistence type="inferred from homology"/>
<dbReference type="Gene3D" id="2.40.30.170">
    <property type="match status" value="1"/>
</dbReference>
<accession>A0A919CJZ6</accession>
<dbReference type="Gene3D" id="2.40.50.100">
    <property type="match status" value="1"/>
</dbReference>
<dbReference type="Proteomes" id="UP000644693">
    <property type="component" value="Unassembled WGS sequence"/>
</dbReference>
<dbReference type="SUPFAM" id="SSF111369">
    <property type="entry name" value="HlyD-like secretion proteins"/>
    <property type="match status" value="1"/>
</dbReference>
<feature type="region of interest" description="Disordered" evidence="3">
    <location>
        <begin position="365"/>
        <end position="403"/>
    </location>
</feature>